<dbReference type="InterPro" id="IPR036388">
    <property type="entry name" value="WH-like_DNA-bd_sf"/>
</dbReference>
<name>A0A423XUD7_9ENTR</name>
<dbReference type="InterPro" id="IPR039420">
    <property type="entry name" value="WalR-like"/>
</dbReference>
<evidence type="ECO:0000259" key="5">
    <source>
        <dbReference type="PROSITE" id="PS51755"/>
    </source>
</evidence>
<dbReference type="Gene3D" id="6.10.250.690">
    <property type="match status" value="1"/>
</dbReference>
<evidence type="ECO:0000313" key="7">
    <source>
        <dbReference type="Proteomes" id="UP000285793"/>
    </source>
</evidence>
<dbReference type="InterPro" id="IPR001789">
    <property type="entry name" value="Sig_transdc_resp-reg_receiver"/>
</dbReference>
<dbReference type="PANTHER" id="PTHR48111:SF36">
    <property type="entry name" value="TRANSCRIPTIONAL REGULATORY PROTEIN CUTR"/>
    <property type="match status" value="1"/>
</dbReference>
<dbReference type="Pfam" id="PF00072">
    <property type="entry name" value="Response_reg"/>
    <property type="match status" value="1"/>
</dbReference>
<dbReference type="Proteomes" id="UP000285793">
    <property type="component" value="Unassembled WGS sequence"/>
</dbReference>
<evidence type="ECO:0000313" key="6">
    <source>
        <dbReference type="EMBL" id="ROW60152.1"/>
    </source>
</evidence>
<keyword evidence="2" id="KW-0597">Phosphoprotein</keyword>
<feature type="domain" description="OmpR/PhoB-type" evidence="5">
    <location>
        <begin position="124"/>
        <end position="222"/>
    </location>
</feature>
<dbReference type="Gene3D" id="1.10.10.10">
    <property type="entry name" value="Winged helix-like DNA-binding domain superfamily/Winged helix DNA-binding domain"/>
    <property type="match status" value="1"/>
</dbReference>
<protein>
    <submittedName>
        <fullName evidence="6">DNA-binding response regulator</fullName>
    </submittedName>
</protein>
<dbReference type="GO" id="GO:0032993">
    <property type="term" value="C:protein-DNA complex"/>
    <property type="evidence" value="ECO:0007669"/>
    <property type="project" value="TreeGrafter"/>
</dbReference>
<dbReference type="Pfam" id="PF00486">
    <property type="entry name" value="Trans_reg_C"/>
    <property type="match status" value="1"/>
</dbReference>
<evidence type="ECO:0000259" key="4">
    <source>
        <dbReference type="PROSITE" id="PS50110"/>
    </source>
</evidence>
<reference evidence="6 7" key="1">
    <citation type="journal article" date="2018" name="Front. Microbiol.">
        <title>An Investigation of an Acute Gastroenteritis Outbreak: Cronobacter sakazakii, a Potential Cause of Food-Borne Illness.</title>
        <authorList>
            <person name="Yong W."/>
            <person name="Guo B."/>
            <person name="Shi X."/>
            <person name="Cheng T."/>
            <person name="Chen M."/>
            <person name="Jiang X."/>
            <person name="Ye Y."/>
            <person name="Wang J."/>
            <person name="Xie G."/>
            <person name="Ding J."/>
        </authorList>
    </citation>
    <scope>NUCLEOTIDE SEQUENCE [LARGE SCALE GENOMIC DNA]</scope>
    <source>
        <strain evidence="6 7">S1</strain>
    </source>
</reference>
<dbReference type="AlphaFoldDB" id="A0A423XUD7"/>
<feature type="modified residue" description="4-aspartylphosphate" evidence="2">
    <location>
        <position position="51"/>
    </location>
</feature>
<dbReference type="GO" id="GO:0005829">
    <property type="term" value="C:cytosol"/>
    <property type="evidence" value="ECO:0007669"/>
    <property type="project" value="TreeGrafter"/>
</dbReference>
<dbReference type="SUPFAM" id="SSF52172">
    <property type="entry name" value="CheY-like"/>
    <property type="match status" value="1"/>
</dbReference>
<dbReference type="PROSITE" id="PS51755">
    <property type="entry name" value="OMPR_PHOB"/>
    <property type="match status" value="1"/>
</dbReference>
<dbReference type="Gene3D" id="3.40.50.2300">
    <property type="match status" value="1"/>
</dbReference>
<dbReference type="InterPro" id="IPR011006">
    <property type="entry name" value="CheY-like_superfamily"/>
</dbReference>
<accession>A0A423XUD7</accession>
<dbReference type="RefSeq" id="WP_032993982.1">
    <property type="nucleotide sequence ID" value="NZ_CP141992.1"/>
</dbReference>
<evidence type="ECO:0000256" key="1">
    <source>
        <dbReference type="ARBA" id="ARBA00023125"/>
    </source>
</evidence>
<dbReference type="GO" id="GO:0000156">
    <property type="term" value="F:phosphorelay response regulator activity"/>
    <property type="evidence" value="ECO:0007669"/>
    <property type="project" value="TreeGrafter"/>
</dbReference>
<dbReference type="SMART" id="SM00448">
    <property type="entry name" value="REC"/>
    <property type="match status" value="1"/>
</dbReference>
<organism evidence="6 7">
    <name type="scientific">Cronobacter malonaticus</name>
    <dbReference type="NCBI Taxonomy" id="413503"/>
    <lineage>
        <taxon>Bacteria</taxon>
        <taxon>Pseudomonadati</taxon>
        <taxon>Pseudomonadota</taxon>
        <taxon>Gammaproteobacteria</taxon>
        <taxon>Enterobacterales</taxon>
        <taxon>Enterobacteriaceae</taxon>
        <taxon>Cronobacter</taxon>
    </lineage>
</organism>
<gene>
    <name evidence="6" type="ORF">C3E80_13945</name>
</gene>
<dbReference type="InterPro" id="IPR001867">
    <property type="entry name" value="OmpR/PhoB-type_DNA-bd"/>
</dbReference>
<dbReference type="GO" id="GO:0000976">
    <property type="term" value="F:transcription cis-regulatory region binding"/>
    <property type="evidence" value="ECO:0007669"/>
    <property type="project" value="TreeGrafter"/>
</dbReference>
<feature type="DNA-binding region" description="OmpR/PhoB-type" evidence="3">
    <location>
        <begin position="124"/>
        <end position="222"/>
    </location>
</feature>
<evidence type="ECO:0000256" key="2">
    <source>
        <dbReference type="PROSITE-ProRule" id="PRU00169"/>
    </source>
</evidence>
<proteinExistence type="predicted"/>
<sequence>MRVLIVEDESQMVSALTRALEKQGMIVDGVASIAQAKIAITHQVFSLILLDRQLPDGDGALLVPFIRKTTADTPIIFLTGRSDVKGRIEGLDLGADDYLVKPFSFEELMARIRAIGRRPATFTIPKVTIANLTFDFNSLHVTVDDIPLILPRRQLLVLEALCTRARRTVQREWLTECVYGFSEEIQSNSLDSHVSRLRRSLEDAEANVTIHVIRGVGYLLKEKRDEA</sequence>
<dbReference type="EMBL" id="PQJL01000016">
    <property type="protein sequence ID" value="ROW60152.1"/>
    <property type="molecule type" value="Genomic_DNA"/>
</dbReference>
<dbReference type="SMART" id="SM00862">
    <property type="entry name" value="Trans_reg_C"/>
    <property type="match status" value="1"/>
</dbReference>
<dbReference type="PROSITE" id="PS50110">
    <property type="entry name" value="RESPONSE_REGULATORY"/>
    <property type="match status" value="1"/>
</dbReference>
<comment type="caution">
    <text evidence="6">The sequence shown here is derived from an EMBL/GenBank/DDBJ whole genome shotgun (WGS) entry which is preliminary data.</text>
</comment>
<evidence type="ECO:0000256" key="3">
    <source>
        <dbReference type="PROSITE-ProRule" id="PRU01091"/>
    </source>
</evidence>
<dbReference type="CDD" id="cd00383">
    <property type="entry name" value="trans_reg_C"/>
    <property type="match status" value="1"/>
</dbReference>
<keyword evidence="1 3" id="KW-0238">DNA-binding</keyword>
<dbReference type="GO" id="GO:0006355">
    <property type="term" value="P:regulation of DNA-templated transcription"/>
    <property type="evidence" value="ECO:0007669"/>
    <property type="project" value="InterPro"/>
</dbReference>
<feature type="domain" description="Response regulatory" evidence="4">
    <location>
        <begin position="2"/>
        <end position="116"/>
    </location>
</feature>
<dbReference type="PANTHER" id="PTHR48111">
    <property type="entry name" value="REGULATOR OF RPOS"/>
    <property type="match status" value="1"/>
</dbReference>